<comment type="similarity">
    <text evidence="1 5">Belongs to the transferase hexapeptide repeat family.</text>
</comment>
<sequence length="203" mass="22166">MKSSKELMISELPYIAQGKELFEERQAAKELLYDYNTLRPSQIKARNKLLKNLLGSTGNRFFIEPPFRCDYGYNIKLGENFYANYNLTILDSAPITIGDNVLIGPNVGIYSASHPLHASPRTEGWEIAKSIIIGNQVWIGAHACILPGVKIGDNTVVGAGSVVTRDLPANVLAVGNPCRVVRTISDAEAAEYRAQEDNDSVGG</sequence>
<dbReference type="GO" id="GO:0008870">
    <property type="term" value="F:galactoside O-acetyltransferase activity"/>
    <property type="evidence" value="ECO:0007669"/>
    <property type="project" value="TreeGrafter"/>
</dbReference>
<dbReference type="InterPro" id="IPR024688">
    <property type="entry name" value="Mac_dom"/>
</dbReference>
<feature type="domain" description="Maltose/galactoside acetyltransferase" evidence="6">
    <location>
        <begin position="5"/>
        <end position="59"/>
    </location>
</feature>
<dbReference type="CDD" id="cd03357">
    <property type="entry name" value="LbH_MAT_GAT"/>
    <property type="match status" value="1"/>
</dbReference>
<dbReference type="Pfam" id="PF14602">
    <property type="entry name" value="Hexapep_2"/>
    <property type="match status" value="1"/>
</dbReference>
<evidence type="ECO:0000256" key="5">
    <source>
        <dbReference type="RuleBase" id="RU367021"/>
    </source>
</evidence>
<evidence type="ECO:0000256" key="3">
    <source>
        <dbReference type="ARBA" id="ARBA00022737"/>
    </source>
</evidence>
<dbReference type="EMBL" id="JAGKSB010000013">
    <property type="protein sequence ID" value="MBP3944139.1"/>
    <property type="molecule type" value="Genomic_DNA"/>
</dbReference>
<dbReference type="Pfam" id="PF00132">
    <property type="entry name" value="Hexapep"/>
    <property type="match status" value="1"/>
</dbReference>
<keyword evidence="2 5" id="KW-0808">Transferase</keyword>
<evidence type="ECO:0000256" key="4">
    <source>
        <dbReference type="ARBA" id="ARBA00023315"/>
    </source>
</evidence>
<organism evidence="7 8">
    <name type="scientific">Rhinopithecimicrobium faecis</name>
    <dbReference type="NCBI Taxonomy" id="2820698"/>
    <lineage>
        <taxon>Bacteria</taxon>
        <taxon>Pseudomonadati</taxon>
        <taxon>Bacteroidota</taxon>
        <taxon>Sphingobacteriia</taxon>
        <taxon>Sphingobacteriales</taxon>
        <taxon>Sphingobacteriaceae</taxon>
        <taxon>Rhinopithecimicrobium</taxon>
    </lineage>
</organism>
<dbReference type="InterPro" id="IPR039369">
    <property type="entry name" value="LacA-like"/>
</dbReference>
<keyword evidence="3" id="KW-0677">Repeat</keyword>
<protein>
    <recommendedName>
        <fullName evidence="5">Acetyltransferase</fullName>
        <ecNumber evidence="5">2.3.1.-</ecNumber>
    </recommendedName>
</protein>
<dbReference type="InterPro" id="IPR011004">
    <property type="entry name" value="Trimer_LpxA-like_sf"/>
</dbReference>
<dbReference type="SUPFAM" id="SSF51161">
    <property type="entry name" value="Trimeric LpxA-like enzymes"/>
    <property type="match status" value="1"/>
</dbReference>
<dbReference type="PANTHER" id="PTHR43017:SF1">
    <property type="entry name" value="ACETYLTRANSFERASE YJL218W-RELATED"/>
    <property type="match status" value="1"/>
</dbReference>
<dbReference type="EC" id="2.3.1.-" evidence="5"/>
<name>A0A8T4HB44_9SPHI</name>
<evidence type="ECO:0000256" key="1">
    <source>
        <dbReference type="ARBA" id="ARBA00007274"/>
    </source>
</evidence>
<proteinExistence type="inferred from homology"/>
<dbReference type="FunFam" id="2.160.10.10:FF:000008">
    <property type="entry name" value="Maltose O-acetyltransferase"/>
    <property type="match status" value="1"/>
</dbReference>
<evidence type="ECO:0000256" key="2">
    <source>
        <dbReference type="ARBA" id="ARBA00022679"/>
    </source>
</evidence>
<dbReference type="InterPro" id="IPR001451">
    <property type="entry name" value="Hexapep"/>
</dbReference>
<reference evidence="7" key="1">
    <citation type="submission" date="2021-03" db="EMBL/GenBank/DDBJ databases">
        <authorList>
            <person name="Lu T."/>
            <person name="Wang Q."/>
            <person name="Han X."/>
        </authorList>
    </citation>
    <scope>NUCLEOTIDE SEQUENCE</scope>
    <source>
        <strain evidence="7">WQ 2009</strain>
    </source>
</reference>
<dbReference type="PANTHER" id="PTHR43017">
    <property type="entry name" value="GALACTOSIDE O-ACETYLTRANSFERASE"/>
    <property type="match status" value="1"/>
</dbReference>
<dbReference type="PROSITE" id="PS00101">
    <property type="entry name" value="HEXAPEP_TRANSFERASES"/>
    <property type="match status" value="1"/>
</dbReference>
<dbReference type="Gene3D" id="2.160.10.10">
    <property type="entry name" value="Hexapeptide repeat proteins"/>
    <property type="match status" value="1"/>
</dbReference>
<dbReference type="Pfam" id="PF12464">
    <property type="entry name" value="Mac"/>
    <property type="match status" value="1"/>
</dbReference>
<keyword evidence="4 5" id="KW-0012">Acyltransferase</keyword>
<dbReference type="InterPro" id="IPR018357">
    <property type="entry name" value="Hexapep_transf_CS"/>
</dbReference>
<dbReference type="AlphaFoldDB" id="A0A8T4HB44"/>
<gene>
    <name evidence="7" type="ORF">J5U18_11345</name>
</gene>
<evidence type="ECO:0000313" key="8">
    <source>
        <dbReference type="Proteomes" id="UP000679691"/>
    </source>
</evidence>
<accession>A0A8T4HB44</accession>
<evidence type="ECO:0000313" key="7">
    <source>
        <dbReference type="EMBL" id="MBP3944139.1"/>
    </source>
</evidence>
<comment type="caution">
    <text evidence="7">The sequence shown here is derived from an EMBL/GenBank/DDBJ whole genome shotgun (WGS) entry which is preliminary data.</text>
</comment>
<keyword evidence="8" id="KW-1185">Reference proteome</keyword>
<dbReference type="SMART" id="SM01266">
    <property type="entry name" value="Mac"/>
    <property type="match status" value="1"/>
</dbReference>
<dbReference type="Proteomes" id="UP000679691">
    <property type="component" value="Unassembled WGS sequence"/>
</dbReference>
<evidence type="ECO:0000259" key="6">
    <source>
        <dbReference type="SMART" id="SM01266"/>
    </source>
</evidence>